<protein>
    <submittedName>
        <fullName evidence="2">Response regulator receiver protein</fullName>
    </submittedName>
</protein>
<dbReference type="RefSeq" id="WP_011437180.1">
    <property type="nucleotide sequence ID" value="NC_007777.1"/>
</dbReference>
<keyword evidence="3" id="KW-1185">Reference proteome</keyword>
<evidence type="ECO:0000313" key="2">
    <source>
        <dbReference type="EMBL" id="ABD12150.1"/>
    </source>
</evidence>
<dbReference type="HOGENOM" id="CLU_155787_0_0_11"/>
<feature type="compositionally biased region" description="Basic and acidic residues" evidence="1">
    <location>
        <begin position="11"/>
        <end position="20"/>
    </location>
</feature>
<sequence length="135" mass="13487">MDGENAQVGTRHAESGDARRHPSGSVAHGRSTASTTTRTTVKTVGMAAGTSAGRPAAMEAELASVHPGPAAPVCEAAGRIARSEETIEAEVIRLLPGALAVVRTPAGTEEVGIALVDAHPGDAVLVHAGEAIAVL</sequence>
<feature type="region of interest" description="Disordered" evidence="1">
    <location>
        <begin position="1"/>
        <end position="70"/>
    </location>
</feature>
<dbReference type="AlphaFoldDB" id="Q2J992"/>
<name>Q2J992_FRACC</name>
<dbReference type="Gene3D" id="2.30.30.140">
    <property type="match status" value="1"/>
</dbReference>
<dbReference type="KEGG" id="fra:Francci3_2792"/>
<organism evidence="2 3">
    <name type="scientific">Frankia casuarinae (strain DSM 45818 / CECT 9043 / HFP020203 / CcI3)</name>
    <dbReference type="NCBI Taxonomy" id="106370"/>
    <lineage>
        <taxon>Bacteria</taxon>
        <taxon>Bacillati</taxon>
        <taxon>Actinomycetota</taxon>
        <taxon>Actinomycetes</taxon>
        <taxon>Frankiales</taxon>
        <taxon>Frankiaceae</taxon>
        <taxon>Frankia</taxon>
    </lineage>
</organism>
<reference evidence="2 3" key="1">
    <citation type="journal article" date="2007" name="Genome Res.">
        <title>Genome characteristics of facultatively symbiotic Frankia sp. strains reflect host range and host plant biogeography.</title>
        <authorList>
            <person name="Normand P."/>
            <person name="Lapierre P."/>
            <person name="Tisa L.S."/>
            <person name="Gogarten J.P."/>
            <person name="Alloisio N."/>
            <person name="Bagnarol E."/>
            <person name="Bassi C.A."/>
            <person name="Berry A.M."/>
            <person name="Bickhart D.M."/>
            <person name="Choisne N."/>
            <person name="Couloux A."/>
            <person name="Cournoyer B."/>
            <person name="Cruveiller S."/>
            <person name="Daubin V."/>
            <person name="Demange N."/>
            <person name="Francino M.P."/>
            <person name="Goltsman E."/>
            <person name="Huang Y."/>
            <person name="Kopp O.R."/>
            <person name="Labarre L."/>
            <person name="Lapidus A."/>
            <person name="Lavire C."/>
            <person name="Marechal J."/>
            <person name="Martinez M."/>
            <person name="Mastronunzio J.E."/>
            <person name="Mullin B.C."/>
            <person name="Niemann J."/>
            <person name="Pujic P."/>
            <person name="Rawnsley T."/>
            <person name="Rouy Z."/>
            <person name="Schenowitz C."/>
            <person name="Sellstedt A."/>
            <person name="Tavares F."/>
            <person name="Tomkins J.P."/>
            <person name="Vallenet D."/>
            <person name="Valverde C."/>
            <person name="Wall L.G."/>
            <person name="Wang Y."/>
            <person name="Medigue C."/>
            <person name="Benson D.R."/>
        </authorList>
    </citation>
    <scope>NUCLEOTIDE SEQUENCE [LARGE SCALE GENOMIC DNA]</scope>
    <source>
        <strain evidence="3">DSM 45818 / CECT 9043 / CcI3</strain>
    </source>
</reference>
<proteinExistence type="predicted"/>
<evidence type="ECO:0000313" key="3">
    <source>
        <dbReference type="Proteomes" id="UP000001937"/>
    </source>
</evidence>
<dbReference type="EMBL" id="CP000249">
    <property type="protein sequence ID" value="ABD12150.1"/>
    <property type="molecule type" value="Genomic_DNA"/>
</dbReference>
<dbReference type="STRING" id="106370.Francci3_2792"/>
<dbReference type="Proteomes" id="UP000001937">
    <property type="component" value="Chromosome"/>
</dbReference>
<dbReference type="SUPFAM" id="SSF159127">
    <property type="entry name" value="HupF/HypC-like"/>
    <property type="match status" value="1"/>
</dbReference>
<feature type="compositionally biased region" description="Low complexity" evidence="1">
    <location>
        <begin position="30"/>
        <end position="44"/>
    </location>
</feature>
<accession>Q2J992</accession>
<evidence type="ECO:0000256" key="1">
    <source>
        <dbReference type="SAM" id="MobiDB-lite"/>
    </source>
</evidence>
<gene>
    <name evidence="2" type="ordered locus">Francci3_2792</name>
</gene>